<dbReference type="PROSITE" id="PS50887">
    <property type="entry name" value="GGDEF"/>
    <property type="match status" value="1"/>
</dbReference>
<dbReference type="CDD" id="cd01949">
    <property type="entry name" value="GGDEF"/>
    <property type="match status" value="1"/>
</dbReference>
<evidence type="ECO:0000313" key="7">
    <source>
        <dbReference type="EMBL" id="KIZ35751.1"/>
    </source>
</evidence>
<dbReference type="PANTHER" id="PTHR45138:SF9">
    <property type="entry name" value="DIGUANYLATE CYCLASE DGCM-RELATED"/>
    <property type="match status" value="1"/>
</dbReference>
<evidence type="ECO:0000256" key="5">
    <source>
        <dbReference type="SAM" id="Phobius"/>
    </source>
</evidence>
<dbReference type="GO" id="GO:0052621">
    <property type="term" value="F:diguanylate cyclase activity"/>
    <property type="evidence" value="ECO:0007669"/>
    <property type="project" value="UniProtKB-EC"/>
</dbReference>
<dbReference type="RefSeq" id="WP_044315171.1">
    <property type="nucleotide sequence ID" value="NZ_JXXD01000110.1"/>
</dbReference>
<feature type="domain" description="GGDEF" evidence="6">
    <location>
        <begin position="261"/>
        <end position="395"/>
    </location>
</feature>
<comment type="caution">
    <text evidence="7">The sequence shown here is derived from an EMBL/GenBank/DDBJ whole genome shotgun (WGS) entry which is preliminary data.</text>
</comment>
<dbReference type="Proteomes" id="UP000032439">
    <property type="component" value="Unassembled WGS sequence"/>
</dbReference>
<comment type="subcellular location">
    <subcellularLocation>
        <location evidence="2">Cell inner membrane</location>
    </subcellularLocation>
</comment>
<dbReference type="EC" id="2.7.7.65" evidence="3"/>
<evidence type="ECO:0000256" key="2">
    <source>
        <dbReference type="ARBA" id="ARBA00004533"/>
    </source>
</evidence>
<comment type="cofactor">
    <cofactor evidence="1">
        <name>Mg(2+)</name>
        <dbReference type="ChEBI" id="CHEBI:18420"/>
    </cofactor>
</comment>
<feature type="transmembrane region" description="Helical" evidence="5">
    <location>
        <begin position="193"/>
        <end position="212"/>
    </location>
</feature>
<feature type="transmembrane region" description="Helical" evidence="5">
    <location>
        <begin position="146"/>
        <end position="173"/>
    </location>
</feature>
<dbReference type="EMBL" id="JXXD01000110">
    <property type="protein sequence ID" value="KIZ35751.1"/>
    <property type="molecule type" value="Genomic_DNA"/>
</dbReference>
<evidence type="ECO:0000259" key="6">
    <source>
        <dbReference type="PROSITE" id="PS50887"/>
    </source>
</evidence>
<dbReference type="GO" id="GO:0043709">
    <property type="term" value="P:cell adhesion involved in single-species biofilm formation"/>
    <property type="evidence" value="ECO:0007669"/>
    <property type="project" value="TreeGrafter"/>
</dbReference>
<protein>
    <recommendedName>
        <fullName evidence="3">diguanylate cyclase</fullName>
        <ecNumber evidence="3">2.7.7.65</ecNumber>
    </recommendedName>
</protein>
<dbReference type="AlphaFoldDB" id="A0A0D7E5G7"/>
<evidence type="ECO:0000256" key="1">
    <source>
        <dbReference type="ARBA" id="ARBA00001946"/>
    </source>
</evidence>
<organism evidence="7 8">
    <name type="scientific">Stutzerimonas stutzeri</name>
    <name type="common">Pseudomonas stutzeri</name>
    <dbReference type="NCBI Taxonomy" id="316"/>
    <lineage>
        <taxon>Bacteria</taxon>
        <taxon>Pseudomonadati</taxon>
        <taxon>Pseudomonadota</taxon>
        <taxon>Gammaproteobacteria</taxon>
        <taxon>Pseudomonadales</taxon>
        <taxon>Pseudomonadaceae</taxon>
        <taxon>Stutzerimonas</taxon>
    </lineage>
</organism>
<reference evidence="7 8" key="1">
    <citation type="submission" date="2014-11" db="EMBL/GenBank/DDBJ databases">
        <title>Genomics and ecophysiology of heterotrophic nitrogen fixing bacteria isolated from estuarine surface water.</title>
        <authorList>
            <person name="Bentzon-Tilia M."/>
            <person name="Severin I."/>
            <person name="Hansen L.H."/>
            <person name="Riemann L."/>
        </authorList>
    </citation>
    <scope>NUCLEOTIDE SEQUENCE [LARGE SCALE GENOMIC DNA]</scope>
    <source>
        <strain evidence="7 8">BAL361</strain>
    </source>
</reference>
<evidence type="ECO:0000256" key="3">
    <source>
        <dbReference type="ARBA" id="ARBA00012528"/>
    </source>
</evidence>
<name>A0A0D7E5G7_STUST</name>
<dbReference type="PATRIC" id="fig|316.110.peg.169"/>
<dbReference type="FunFam" id="3.30.70.270:FF:000001">
    <property type="entry name" value="Diguanylate cyclase domain protein"/>
    <property type="match status" value="1"/>
</dbReference>
<dbReference type="Pfam" id="PF00990">
    <property type="entry name" value="GGDEF"/>
    <property type="match status" value="1"/>
</dbReference>
<dbReference type="GO" id="GO:1902201">
    <property type="term" value="P:negative regulation of bacterial-type flagellum-dependent cell motility"/>
    <property type="evidence" value="ECO:0007669"/>
    <property type="project" value="TreeGrafter"/>
</dbReference>
<comment type="catalytic activity">
    <reaction evidence="4">
        <text>2 GTP = 3',3'-c-di-GMP + 2 diphosphate</text>
        <dbReference type="Rhea" id="RHEA:24898"/>
        <dbReference type="ChEBI" id="CHEBI:33019"/>
        <dbReference type="ChEBI" id="CHEBI:37565"/>
        <dbReference type="ChEBI" id="CHEBI:58805"/>
        <dbReference type="EC" id="2.7.7.65"/>
    </reaction>
</comment>
<proteinExistence type="predicted"/>
<feature type="transmembrane region" description="Helical" evidence="5">
    <location>
        <begin position="79"/>
        <end position="103"/>
    </location>
</feature>
<sequence>MRHIPPQASTEDFRDTPYGRQLHGGFRLLRFAPELEREFRRYLDRHARLSQRLAALLLIFAVGGYLYCEHRLFDLADTGWLTTLTLLRLLQILPGVVVLVLTFYSRRFRAQANRIFPVLLVMVGMLAALIDIRFETLDAELNFRYGAGLLIVASFFFLGVTFWWALLCAVLIVLADVCMASLILSAEQMPEHWIAVSYYLLLLIIGAISRYVHEYSQRDQFLTRQLLGWVAEHDALSGLANRRSHDRALPQRIAQARRDRRPLSLLLLDLDDFKAYNDTFGHPAGDALIRAFGELLAGFARRPLDEAARVGGEEFALLLYNCDNAAAQRIARQVINALAALDIRHPHDPAARVGVSIGIATLQDGQQAEQLYHCADTALYQAKSGGKNRFAVAAGLLRPEPQPH</sequence>
<evidence type="ECO:0000313" key="8">
    <source>
        <dbReference type="Proteomes" id="UP000032439"/>
    </source>
</evidence>
<feature type="transmembrane region" description="Helical" evidence="5">
    <location>
        <begin position="49"/>
        <end position="67"/>
    </location>
</feature>
<dbReference type="NCBIfam" id="TIGR00254">
    <property type="entry name" value="GGDEF"/>
    <property type="match status" value="1"/>
</dbReference>
<feature type="transmembrane region" description="Helical" evidence="5">
    <location>
        <begin position="115"/>
        <end position="134"/>
    </location>
</feature>
<keyword evidence="5" id="KW-1133">Transmembrane helix</keyword>
<dbReference type="InterPro" id="IPR000160">
    <property type="entry name" value="GGDEF_dom"/>
</dbReference>
<dbReference type="InterPro" id="IPR043128">
    <property type="entry name" value="Rev_trsase/Diguanyl_cyclase"/>
</dbReference>
<dbReference type="SUPFAM" id="SSF55073">
    <property type="entry name" value="Nucleotide cyclase"/>
    <property type="match status" value="1"/>
</dbReference>
<gene>
    <name evidence="7" type="ORF">LO50_12200</name>
</gene>
<accession>A0A0D7E5G7</accession>
<dbReference type="Gene3D" id="3.30.70.270">
    <property type="match status" value="1"/>
</dbReference>
<dbReference type="GO" id="GO:0005886">
    <property type="term" value="C:plasma membrane"/>
    <property type="evidence" value="ECO:0007669"/>
    <property type="project" value="UniProtKB-SubCell"/>
</dbReference>
<dbReference type="InterPro" id="IPR029787">
    <property type="entry name" value="Nucleotide_cyclase"/>
</dbReference>
<dbReference type="PANTHER" id="PTHR45138">
    <property type="entry name" value="REGULATORY COMPONENTS OF SENSORY TRANSDUCTION SYSTEM"/>
    <property type="match status" value="1"/>
</dbReference>
<keyword evidence="5" id="KW-0472">Membrane</keyword>
<evidence type="ECO:0000256" key="4">
    <source>
        <dbReference type="ARBA" id="ARBA00034247"/>
    </source>
</evidence>
<dbReference type="SMART" id="SM00267">
    <property type="entry name" value="GGDEF"/>
    <property type="match status" value="1"/>
</dbReference>
<keyword evidence="5" id="KW-0812">Transmembrane</keyword>
<dbReference type="InterPro" id="IPR050469">
    <property type="entry name" value="Diguanylate_Cyclase"/>
</dbReference>